<accession>A0A0F9RDW7</accession>
<gene>
    <name evidence="1" type="ORF">LCGC14_0986020</name>
</gene>
<name>A0A0F9RDW7_9ZZZZ</name>
<protein>
    <submittedName>
        <fullName evidence="1">Uncharacterized protein</fullName>
    </submittedName>
</protein>
<dbReference type="EMBL" id="LAZR01003712">
    <property type="protein sequence ID" value="KKN15448.1"/>
    <property type="molecule type" value="Genomic_DNA"/>
</dbReference>
<evidence type="ECO:0000313" key="1">
    <source>
        <dbReference type="EMBL" id="KKN15448.1"/>
    </source>
</evidence>
<dbReference type="AlphaFoldDB" id="A0A0F9RDW7"/>
<reference evidence="1" key="1">
    <citation type="journal article" date="2015" name="Nature">
        <title>Complex archaea that bridge the gap between prokaryotes and eukaryotes.</title>
        <authorList>
            <person name="Spang A."/>
            <person name="Saw J.H."/>
            <person name="Jorgensen S.L."/>
            <person name="Zaremba-Niedzwiedzka K."/>
            <person name="Martijn J."/>
            <person name="Lind A.E."/>
            <person name="van Eijk R."/>
            <person name="Schleper C."/>
            <person name="Guy L."/>
            <person name="Ettema T.J."/>
        </authorList>
    </citation>
    <scope>NUCLEOTIDE SEQUENCE</scope>
</reference>
<feature type="non-terminal residue" evidence="1">
    <location>
        <position position="38"/>
    </location>
</feature>
<comment type="caution">
    <text evidence="1">The sequence shown here is derived from an EMBL/GenBank/DDBJ whole genome shotgun (WGS) entry which is preliminary data.</text>
</comment>
<sequence>MSDVKLNVNENEIPLKEFMGGMLTNLILGYLKSAKGIP</sequence>
<organism evidence="1">
    <name type="scientific">marine sediment metagenome</name>
    <dbReference type="NCBI Taxonomy" id="412755"/>
    <lineage>
        <taxon>unclassified sequences</taxon>
        <taxon>metagenomes</taxon>
        <taxon>ecological metagenomes</taxon>
    </lineage>
</organism>
<proteinExistence type="predicted"/>